<dbReference type="AlphaFoldDB" id="A0A1L0FMV1"/>
<evidence type="ECO:0008006" key="4">
    <source>
        <dbReference type="Google" id="ProtNLM"/>
    </source>
</evidence>
<keyword evidence="3" id="KW-1185">Reference proteome</keyword>
<dbReference type="GO" id="GO:0019722">
    <property type="term" value="P:calcium-mediated signaling"/>
    <property type="evidence" value="ECO:0007669"/>
    <property type="project" value="InterPro"/>
</dbReference>
<accession>A0A1L0FMV1</accession>
<evidence type="ECO:0000256" key="1">
    <source>
        <dbReference type="ARBA" id="ARBA00008209"/>
    </source>
</evidence>
<dbReference type="Proteomes" id="UP000183365">
    <property type="component" value="Unassembled WGS sequence"/>
</dbReference>
<dbReference type="EMBL" id="FQNF01000068">
    <property type="protein sequence ID" value="SGZ40886.1"/>
    <property type="molecule type" value="Genomic_DNA"/>
</dbReference>
<protein>
    <recommendedName>
        <fullName evidence="4">Calcipressin-like protein</fullName>
    </recommendedName>
</protein>
<dbReference type="VEuPathDB" id="FungiDB:HGUI_03086"/>
<proteinExistence type="inferred from homology"/>
<evidence type="ECO:0000313" key="3">
    <source>
        <dbReference type="Proteomes" id="UP000183365"/>
    </source>
</evidence>
<sequence>MVTNTVVLTLTPSKDDSKKEEALKACGDVAFFRLQTGLQNFDDLLNNQDVQIISLVKSFRKILLVCKDNNVSEQVYNCLMKKNIFYKIHYSRQNTVIDTEKNNQSFLKIPQDIKSKFLISPPHTPRYKNFSYIVYEEDPIELNKLNNKLLDEAEMAEGDSRTRILLKDTGSGVNITLTDCCDDKKCLKSNECVYKTQLPPTSIFDDLE</sequence>
<dbReference type="OrthoDB" id="17212at2759"/>
<organism evidence="2 3">
    <name type="scientific">Hanseniaspora guilliermondii</name>
    <dbReference type="NCBI Taxonomy" id="56406"/>
    <lineage>
        <taxon>Eukaryota</taxon>
        <taxon>Fungi</taxon>
        <taxon>Dikarya</taxon>
        <taxon>Ascomycota</taxon>
        <taxon>Saccharomycotina</taxon>
        <taxon>Saccharomycetes</taxon>
        <taxon>Saccharomycodales</taxon>
        <taxon>Saccharomycodaceae</taxon>
        <taxon>Hanseniaspora</taxon>
    </lineage>
</organism>
<dbReference type="InterPro" id="IPR006931">
    <property type="entry name" value="Calcipressin"/>
</dbReference>
<evidence type="ECO:0000313" key="2">
    <source>
        <dbReference type="EMBL" id="SGZ40886.1"/>
    </source>
</evidence>
<dbReference type="Pfam" id="PF04847">
    <property type="entry name" value="Calcipressin"/>
    <property type="match status" value="1"/>
</dbReference>
<comment type="similarity">
    <text evidence="1">Belongs to the RCAN family.</text>
</comment>
<name>A0A1L0FMV1_9ASCO</name>
<reference evidence="3" key="1">
    <citation type="submission" date="2016-11" db="EMBL/GenBank/DDBJ databases">
        <authorList>
            <person name="Guldener U."/>
        </authorList>
    </citation>
    <scope>NUCLEOTIDE SEQUENCE [LARGE SCALE GENOMIC DNA]</scope>
</reference>
<gene>
    <name evidence="2" type="ORF">HGUI_03086</name>
</gene>